<protein>
    <submittedName>
        <fullName evidence="7">VIT1/CCC1 transporter family protein</fullName>
    </submittedName>
</protein>
<dbReference type="PANTHER" id="PTHR31851">
    <property type="entry name" value="FE(2+)/MN(2+) TRANSPORTER PCL1"/>
    <property type="match status" value="1"/>
</dbReference>
<evidence type="ECO:0000256" key="2">
    <source>
        <dbReference type="ARBA" id="ARBA00022692"/>
    </source>
</evidence>
<organism evidence="7 8">
    <name type="scientific">Rhodococcus parequi</name>
    <dbReference type="NCBI Taxonomy" id="3137122"/>
    <lineage>
        <taxon>Bacteria</taxon>
        <taxon>Bacillati</taxon>
        <taxon>Actinomycetota</taxon>
        <taxon>Actinomycetes</taxon>
        <taxon>Mycobacteriales</taxon>
        <taxon>Nocardiaceae</taxon>
        <taxon>Rhodococcus</taxon>
    </lineage>
</organism>
<evidence type="ECO:0000256" key="5">
    <source>
        <dbReference type="SAM" id="MobiDB-lite"/>
    </source>
</evidence>
<gene>
    <name evidence="7" type="ORF">ABEU20_003673</name>
</gene>
<evidence type="ECO:0000256" key="6">
    <source>
        <dbReference type="SAM" id="Phobius"/>
    </source>
</evidence>
<reference evidence="7 8" key="1">
    <citation type="submission" date="2023-11" db="EMBL/GenBank/DDBJ databases">
        <authorList>
            <person name="Val-Calvo J."/>
            <person name="Scortti M."/>
            <person name="Vazquez-Boland J."/>
        </authorList>
    </citation>
    <scope>NUCLEOTIDE SEQUENCE [LARGE SCALE GENOMIC DNA]</scope>
    <source>
        <strain evidence="7 8">PAM 2766</strain>
    </source>
</reference>
<evidence type="ECO:0000256" key="4">
    <source>
        <dbReference type="ARBA" id="ARBA00023136"/>
    </source>
</evidence>
<feature type="transmembrane region" description="Helical" evidence="6">
    <location>
        <begin position="228"/>
        <end position="249"/>
    </location>
</feature>
<comment type="caution">
    <text evidence="7">The sequence shown here is derived from an EMBL/GenBank/DDBJ whole genome shotgun (WGS) entry which is preliminary data.</text>
</comment>
<evidence type="ECO:0000313" key="7">
    <source>
        <dbReference type="EMBL" id="MFM1725075.1"/>
    </source>
</evidence>
<keyword evidence="2 6" id="KW-0812">Transmembrane</keyword>
<dbReference type="RefSeq" id="WP_420165545.1">
    <property type="nucleotide sequence ID" value="NZ_JBDLNV010000005.1"/>
</dbReference>
<feature type="region of interest" description="Disordered" evidence="5">
    <location>
        <begin position="1"/>
        <end position="28"/>
    </location>
</feature>
<keyword evidence="3 6" id="KW-1133">Transmembrane helix</keyword>
<accession>A0ABW9FHM0</accession>
<sequence>MNDAVPDPDKPSASTPPPRPHEFDHKHSDVSGGWLRAAVFGAMDGLVTNTSLIAGVGGAGVDTQTVILSGVAGLVAGAFSMALGEYTSVSTSNEQIDAEVRVERRALRRHPEAEEAELVETFTSMGMSEQTATAAAAEVHADTDRAVDIHITHELGVNPQEKPSPLVAAGSSFVMFAIGAIIPLLPYLFGFESLFAGLAIGGVGLLLAGGLAAYFTAQSRIRGAVRQLVFGAIAVGATYVVGALIGVGVG</sequence>
<comment type="subcellular location">
    <subcellularLocation>
        <location evidence="1">Endomembrane system</location>
        <topology evidence="1">Multi-pass membrane protein</topology>
    </subcellularLocation>
</comment>
<proteinExistence type="predicted"/>
<dbReference type="Pfam" id="PF01988">
    <property type="entry name" value="VIT1"/>
    <property type="match status" value="1"/>
</dbReference>
<evidence type="ECO:0000313" key="8">
    <source>
        <dbReference type="Proteomes" id="UP001629745"/>
    </source>
</evidence>
<feature type="compositionally biased region" description="Basic and acidic residues" evidence="5">
    <location>
        <begin position="19"/>
        <end position="28"/>
    </location>
</feature>
<feature type="transmembrane region" description="Helical" evidence="6">
    <location>
        <begin position="166"/>
        <end position="189"/>
    </location>
</feature>
<dbReference type="InterPro" id="IPR008217">
    <property type="entry name" value="Ccc1_fam"/>
</dbReference>
<evidence type="ECO:0000256" key="3">
    <source>
        <dbReference type="ARBA" id="ARBA00022989"/>
    </source>
</evidence>
<name>A0ABW9FHM0_9NOCA</name>
<dbReference type="EMBL" id="JBDLNV010000005">
    <property type="protein sequence ID" value="MFM1725075.1"/>
    <property type="molecule type" value="Genomic_DNA"/>
</dbReference>
<keyword evidence="4 6" id="KW-0472">Membrane</keyword>
<keyword evidence="8" id="KW-1185">Reference proteome</keyword>
<evidence type="ECO:0000256" key="1">
    <source>
        <dbReference type="ARBA" id="ARBA00004127"/>
    </source>
</evidence>
<dbReference type="Proteomes" id="UP001629745">
    <property type="component" value="Unassembled WGS sequence"/>
</dbReference>
<feature type="transmembrane region" description="Helical" evidence="6">
    <location>
        <begin position="195"/>
        <end position="216"/>
    </location>
</feature>